<dbReference type="Pfam" id="PF01231">
    <property type="entry name" value="IDO"/>
    <property type="match status" value="1"/>
</dbReference>
<accession>A0A484G625</accession>
<evidence type="ECO:0000256" key="3">
    <source>
        <dbReference type="ARBA" id="ARBA00023004"/>
    </source>
</evidence>
<organism evidence="4 5">
    <name type="scientific">Colletotrichum orbiculare (strain 104-T / ATCC 96160 / CBS 514.97 / LARS 414 / MAFF 240422)</name>
    <name type="common">Cucumber anthracnose fungus</name>
    <name type="synonym">Colletotrichum lagenarium</name>
    <dbReference type="NCBI Taxonomy" id="1213857"/>
    <lineage>
        <taxon>Eukaryota</taxon>
        <taxon>Fungi</taxon>
        <taxon>Dikarya</taxon>
        <taxon>Ascomycota</taxon>
        <taxon>Pezizomycotina</taxon>
        <taxon>Sordariomycetes</taxon>
        <taxon>Hypocreomycetidae</taxon>
        <taxon>Glomerellales</taxon>
        <taxon>Glomerellaceae</taxon>
        <taxon>Colletotrichum</taxon>
        <taxon>Colletotrichum orbiculare species complex</taxon>
    </lineage>
</organism>
<comment type="caution">
    <text evidence="4">The sequence shown here is derived from an EMBL/GenBank/DDBJ whole genome shotgun (WGS) entry which is preliminary data.</text>
</comment>
<dbReference type="GO" id="GO:0019441">
    <property type="term" value="P:L-tryptophan catabolic process to kynurenine"/>
    <property type="evidence" value="ECO:0007669"/>
    <property type="project" value="InterPro"/>
</dbReference>
<dbReference type="InterPro" id="IPR000898">
    <property type="entry name" value="Indolamine_dOase"/>
</dbReference>
<evidence type="ECO:0000313" key="4">
    <source>
        <dbReference type="EMBL" id="TDZ25772.1"/>
    </source>
</evidence>
<dbReference type="EMBL" id="AMCV02000001">
    <property type="protein sequence ID" value="TDZ25772.1"/>
    <property type="molecule type" value="Genomic_DNA"/>
</dbReference>
<dbReference type="GO" id="GO:0016702">
    <property type="term" value="F:oxidoreductase activity, acting on single donors with incorporation of molecular oxygen, incorporation of two atoms of oxygen"/>
    <property type="evidence" value="ECO:0007669"/>
    <property type="project" value="UniProtKB-ARBA"/>
</dbReference>
<sequence>MWELRLFSDHAPVVNRLCSRNVLRIATAHVRDSIRALKAAAESSANLAQTTAGSSRQVILICGYRTVFPWDEMSDWYAEDVAPPTWGCLWFVGGVGSTSPSMLLAMEVPFRVPSSSSRVSFKTIFVLCPGGDVHAAFDIPRGVEAEEWLRMRERKSINQVLYSSYPSIPEIDAAKDQAQMDAFNVSEQDLLAVALGAPARQVMLRAEEIGPQTGWKDCYLSMEHGFCPPDYDEAAGALARSPGRVWSDLCERMPGCVSRGRVRESIAAAPTIEGTEDVIPDQALWAALVALGMLCSIYRFEQKMGDHLGEELLGIPLSIALPYFQVSRRMGRTLPHLTFVDQSSYNLKIKDATSSYPYVARFDNIELRWPMFGERAEVAFLKGVAETSASFQHGPDAIAACQEHEILERMPNAFHSISTNPNAGENYVPVQQWVRWAKFSAPLSKRCPASSGLQFPPYLVMDAFLGRKKYTSFLGAEGVHLRAWLPSNLRAFIAAIEYHYRVPEFVQQSGDPRLMGVLDGIVEAYTGERGFMGVHRYKVFGILEVAAKTGRTETNGASGAADGERPWEETHRQFSEAMKERLEPYRGALPVEPHQMRGTFEECRYVTRVLNRSFVDSDPARSIAMVTLDIRDTGITFAPGDRLAVMPLNNWEECAKVLSTDEWPA</sequence>
<dbReference type="STRING" id="1213857.A0A484G625"/>
<reference evidence="5" key="2">
    <citation type="journal article" date="2019" name="Mol. Plant Microbe Interact.">
        <title>Genome sequence resources for four phytopathogenic fungi from the Colletotrichum orbiculare species complex.</title>
        <authorList>
            <person name="Gan P."/>
            <person name="Tsushima A."/>
            <person name="Narusaka M."/>
            <person name="Narusaka Y."/>
            <person name="Takano Y."/>
            <person name="Kubo Y."/>
            <person name="Shirasu K."/>
        </authorList>
    </citation>
    <scope>GENOME REANNOTATION</scope>
    <source>
        <strain evidence="5">104-T / ATCC 96160 / CBS 514.97 / LARS 414 / MAFF 240422</strain>
    </source>
</reference>
<protein>
    <submittedName>
        <fullName evidence="4">Uncharacterized protein</fullName>
    </submittedName>
</protein>
<dbReference type="GO" id="GO:0046872">
    <property type="term" value="F:metal ion binding"/>
    <property type="evidence" value="ECO:0007669"/>
    <property type="project" value="UniProtKB-KW"/>
</dbReference>
<dbReference type="InterPro" id="IPR017938">
    <property type="entry name" value="Riboflavin_synthase-like_b-brl"/>
</dbReference>
<gene>
    <name evidence="4" type="ORF">Cob_v000468</name>
</gene>
<dbReference type="GO" id="GO:0020037">
    <property type="term" value="F:heme binding"/>
    <property type="evidence" value="ECO:0007669"/>
    <property type="project" value="InterPro"/>
</dbReference>
<dbReference type="SUPFAM" id="SSF140959">
    <property type="entry name" value="Indolic compounds 2,3-dioxygenase-like"/>
    <property type="match status" value="1"/>
</dbReference>
<dbReference type="Proteomes" id="UP000014480">
    <property type="component" value="Unassembled WGS sequence"/>
</dbReference>
<keyword evidence="5" id="KW-1185">Reference proteome</keyword>
<proteinExistence type="inferred from homology"/>
<dbReference type="OrthoDB" id="260519at2759"/>
<dbReference type="PANTHER" id="PTHR28657:SF5">
    <property type="entry name" value="INDOLEAMINE 2,3-DIOXYGENASE"/>
    <property type="match status" value="1"/>
</dbReference>
<reference evidence="5" key="1">
    <citation type="journal article" date="2013" name="New Phytol.">
        <title>Comparative genomic and transcriptomic analyses reveal the hemibiotrophic stage shift of Colletotrichum fungi.</title>
        <authorList>
            <person name="Gan P."/>
            <person name="Ikeda K."/>
            <person name="Irieda H."/>
            <person name="Narusaka M."/>
            <person name="O'Connell R.J."/>
            <person name="Narusaka Y."/>
            <person name="Takano Y."/>
            <person name="Kubo Y."/>
            <person name="Shirasu K."/>
        </authorList>
    </citation>
    <scope>NUCLEOTIDE SEQUENCE [LARGE SCALE GENOMIC DNA]</scope>
    <source>
        <strain evidence="5">104-T / ATCC 96160 / CBS 514.97 / LARS 414 / MAFF 240422</strain>
    </source>
</reference>
<dbReference type="InterPro" id="IPR037217">
    <property type="entry name" value="Trp/Indoleamine_2_3_dOase-like"/>
</dbReference>
<name>A0A484G625_COLOR</name>
<dbReference type="SUPFAM" id="SSF63380">
    <property type="entry name" value="Riboflavin synthase domain-like"/>
    <property type="match status" value="1"/>
</dbReference>
<keyword evidence="2" id="KW-0479">Metal-binding</keyword>
<evidence type="ECO:0000256" key="2">
    <source>
        <dbReference type="ARBA" id="ARBA00022723"/>
    </source>
</evidence>
<evidence type="ECO:0000256" key="1">
    <source>
        <dbReference type="ARBA" id="ARBA00007119"/>
    </source>
</evidence>
<dbReference type="AlphaFoldDB" id="A0A484G625"/>
<keyword evidence="3" id="KW-0408">Iron</keyword>
<evidence type="ECO:0000313" key="5">
    <source>
        <dbReference type="Proteomes" id="UP000014480"/>
    </source>
</evidence>
<dbReference type="PANTHER" id="PTHR28657">
    <property type="entry name" value="INDOLEAMINE 2,3-DIOXYGENASE"/>
    <property type="match status" value="1"/>
</dbReference>
<comment type="similarity">
    <text evidence="1">Belongs to the indoleamine 2,3-dioxygenase family.</text>
</comment>